<dbReference type="Proteomes" id="UP000628854">
    <property type="component" value="Unassembled WGS sequence"/>
</dbReference>
<feature type="transmembrane region" description="Helical" evidence="1">
    <location>
        <begin position="127"/>
        <end position="151"/>
    </location>
</feature>
<evidence type="ECO:0000313" key="3">
    <source>
        <dbReference type="Proteomes" id="UP000628854"/>
    </source>
</evidence>
<gene>
    <name evidence="2" type="ORF">GCM10011503_10100</name>
</gene>
<organism evidence="2 3">
    <name type="scientific">Henriciella pelagia</name>
    <dbReference type="NCBI Taxonomy" id="1977912"/>
    <lineage>
        <taxon>Bacteria</taxon>
        <taxon>Pseudomonadati</taxon>
        <taxon>Pseudomonadota</taxon>
        <taxon>Alphaproteobacteria</taxon>
        <taxon>Hyphomonadales</taxon>
        <taxon>Hyphomonadaceae</taxon>
        <taxon>Henriciella</taxon>
    </lineage>
</organism>
<comment type="caution">
    <text evidence="2">The sequence shown here is derived from an EMBL/GenBank/DDBJ whole genome shotgun (WGS) entry which is preliminary data.</text>
</comment>
<keyword evidence="1" id="KW-1133">Transmembrane helix</keyword>
<feature type="transmembrane region" description="Helical" evidence="1">
    <location>
        <begin position="42"/>
        <end position="62"/>
    </location>
</feature>
<dbReference type="EMBL" id="BMKF01000001">
    <property type="protein sequence ID" value="GGB63385.1"/>
    <property type="molecule type" value="Genomic_DNA"/>
</dbReference>
<sequence length="293" mass="33374">MPKFSTISDWLSSQREALRGRFVTGPVSSGVFEFVSFGIKQGWACIFGGLLLALILATHLWYPSNAPVSRYDFLVIAAVVIQLVLLATGLESLEEARIIFVFHVVGTVMEIFKTSAGSWIYPEENLLRIGGVPLFSGFMYAAVGSYLARVWRIFHFRFDHFPPLWQQGLLAAAIYVNFFAHHYLVDIRYTLFAACALVYWRTWVNFRPDETDRKMPLLLGFGLVALFIWFAENLGTLARAWTYPGQEAAWKLVSPAKFGSWYLLMIISFVLVAFLHRTREGRHAEEPLDSQSR</sequence>
<dbReference type="Pfam" id="PF05675">
    <property type="entry name" value="DUF817"/>
    <property type="match status" value="1"/>
</dbReference>
<feature type="transmembrane region" description="Helical" evidence="1">
    <location>
        <begin position="216"/>
        <end position="238"/>
    </location>
</feature>
<accession>A0ABQ1J9J3</accession>
<reference evidence="3" key="1">
    <citation type="journal article" date="2019" name="Int. J. Syst. Evol. Microbiol.">
        <title>The Global Catalogue of Microorganisms (GCM) 10K type strain sequencing project: providing services to taxonomists for standard genome sequencing and annotation.</title>
        <authorList>
            <consortium name="The Broad Institute Genomics Platform"/>
            <consortium name="The Broad Institute Genome Sequencing Center for Infectious Disease"/>
            <person name="Wu L."/>
            <person name="Ma J."/>
        </authorList>
    </citation>
    <scope>NUCLEOTIDE SEQUENCE [LARGE SCALE GENOMIC DNA]</scope>
    <source>
        <strain evidence="3">CGMCC 1.15928</strain>
    </source>
</reference>
<feature type="transmembrane region" description="Helical" evidence="1">
    <location>
        <begin position="163"/>
        <end position="181"/>
    </location>
</feature>
<feature type="transmembrane region" description="Helical" evidence="1">
    <location>
        <begin position="68"/>
        <end position="86"/>
    </location>
</feature>
<name>A0ABQ1J9J3_9PROT</name>
<dbReference type="PIRSF" id="PIRSF009141">
    <property type="entry name" value="UCP009141"/>
    <property type="match status" value="1"/>
</dbReference>
<keyword evidence="3" id="KW-1185">Reference proteome</keyword>
<proteinExistence type="predicted"/>
<keyword evidence="1" id="KW-0812">Transmembrane</keyword>
<evidence type="ECO:0000313" key="2">
    <source>
        <dbReference type="EMBL" id="GGB63385.1"/>
    </source>
</evidence>
<evidence type="ECO:0000256" key="1">
    <source>
        <dbReference type="SAM" id="Phobius"/>
    </source>
</evidence>
<feature type="transmembrane region" description="Helical" evidence="1">
    <location>
        <begin position="258"/>
        <end position="275"/>
    </location>
</feature>
<protein>
    <submittedName>
        <fullName evidence="2">Membrane protein</fullName>
    </submittedName>
</protein>
<feature type="transmembrane region" description="Helical" evidence="1">
    <location>
        <begin position="98"/>
        <end position="121"/>
    </location>
</feature>
<dbReference type="InterPro" id="IPR008535">
    <property type="entry name" value="DUF817"/>
</dbReference>
<keyword evidence="1" id="KW-0472">Membrane</keyword>
<dbReference type="RefSeq" id="WP_084391673.1">
    <property type="nucleotide sequence ID" value="NZ_BMKF01000001.1"/>
</dbReference>